<reference evidence="2 3" key="1">
    <citation type="submission" date="2024-07" db="EMBL/GenBank/DDBJ databases">
        <title>Uliginosibacterium flavum JJ3220;KACC:17644.</title>
        <authorList>
            <person name="Kim M.K."/>
        </authorList>
    </citation>
    <scope>NUCLEOTIDE SEQUENCE [LARGE SCALE GENOMIC DNA]</scope>
    <source>
        <strain evidence="2 3">KACC:17644</strain>
    </source>
</reference>
<dbReference type="PANTHER" id="PTHR33490">
    <property type="entry name" value="BLR5614 PROTEIN-RELATED"/>
    <property type="match status" value="1"/>
</dbReference>
<name>A0ABV2TMB2_9RHOO</name>
<dbReference type="SUPFAM" id="SSF54001">
    <property type="entry name" value="Cysteine proteinases"/>
    <property type="match status" value="1"/>
</dbReference>
<sequence>MSQTQSQSQTKAQSQRYHVIHETLYRYGAPVSLSQHLLHLTPRPFDFQRTLHHQIEILPAPMERKEHLDWFGNPSQWITVRQPHATLRLIAASTVDVLARPLSWRHAGSPGWETVAAQLAAFPSSAPLDAQEFALPSPQAPLLEEVRQWALSSFTPRRPLLSATRHLMARIHGEFKFDPKASTVSTPLAETFKNRRGVCQDFSHLMISALRALGLAARYMSGYILTHPAPGKPRLIGADASHAWVAVWCPDNGWVGFDPTNNCQPDLEHALLGWGRDFGDVTPMRGVILGGSSHKVEVQVTMMPAESRDFAELLEDVKKRSLVQAPEEDSAP</sequence>
<protein>
    <submittedName>
        <fullName evidence="2">Transglutaminase family protein</fullName>
    </submittedName>
</protein>
<organism evidence="2 3">
    <name type="scientific">Uliginosibacterium flavum</name>
    <dbReference type="NCBI Taxonomy" id="1396831"/>
    <lineage>
        <taxon>Bacteria</taxon>
        <taxon>Pseudomonadati</taxon>
        <taxon>Pseudomonadota</taxon>
        <taxon>Betaproteobacteria</taxon>
        <taxon>Rhodocyclales</taxon>
        <taxon>Zoogloeaceae</taxon>
        <taxon>Uliginosibacterium</taxon>
    </lineage>
</organism>
<dbReference type="RefSeq" id="WP_354600634.1">
    <property type="nucleotide sequence ID" value="NZ_JBEWZI010000007.1"/>
</dbReference>
<proteinExistence type="predicted"/>
<dbReference type="InterPro" id="IPR002931">
    <property type="entry name" value="Transglutaminase-like"/>
</dbReference>
<dbReference type="Pfam" id="PF01841">
    <property type="entry name" value="Transglut_core"/>
    <property type="match status" value="1"/>
</dbReference>
<accession>A0ABV2TMB2</accession>
<dbReference type="Gene3D" id="3.10.620.30">
    <property type="match status" value="1"/>
</dbReference>
<evidence type="ECO:0000313" key="3">
    <source>
        <dbReference type="Proteomes" id="UP001549691"/>
    </source>
</evidence>
<dbReference type="InterPro" id="IPR013589">
    <property type="entry name" value="Bac_transglu_N"/>
</dbReference>
<comment type="caution">
    <text evidence="2">The sequence shown here is derived from an EMBL/GenBank/DDBJ whole genome shotgun (WGS) entry which is preliminary data.</text>
</comment>
<dbReference type="SMART" id="SM00460">
    <property type="entry name" value="TGc"/>
    <property type="match status" value="1"/>
</dbReference>
<gene>
    <name evidence="2" type="ORF">ABXR19_08210</name>
</gene>
<feature type="domain" description="Transglutaminase-like" evidence="1">
    <location>
        <begin position="191"/>
        <end position="261"/>
    </location>
</feature>
<evidence type="ECO:0000313" key="2">
    <source>
        <dbReference type="EMBL" id="MET7014172.1"/>
    </source>
</evidence>
<evidence type="ECO:0000259" key="1">
    <source>
        <dbReference type="SMART" id="SM00460"/>
    </source>
</evidence>
<dbReference type="Pfam" id="PF08379">
    <property type="entry name" value="Bact_transglu_N"/>
    <property type="match status" value="1"/>
</dbReference>
<keyword evidence="3" id="KW-1185">Reference proteome</keyword>
<dbReference type="Proteomes" id="UP001549691">
    <property type="component" value="Unassembled WGS sequence"/>
</dbReference>
<dbReference type="PANTHER" id="PTHR33490:SF7">
    <property type="entry name" value="BLR2979 PROTEIN"/>
    <property type="match status" value="1"/>
</dbReference>
<dbReference type="EMBL" id="JBEWZI010000007">
    <property type="protein sequence ID" value="MET7014172.1"/>
    <property type="molecule type" value="Genomic_DNA"/>
</dbReference>
<dbReference type="InterPro" id="IPR038765">
    <property type="entry name" value="Papain-like_cys_pep_sf"/>
</dbReference>